<dbReference type="PANTHER" id="PTHR43798">
    <property type="entry name" value="MONOACYLGLYCEROL LIPASE"/>
    <property type="match status" value="1"/>
</dbReference>
<gene>
    <name evidence="6" type="ORF">Ptr86124_006363</name>
</gene>
<evidence type="ECO:0000256" key="4">
    <source>
        <dbReference type="ARBA" id="ARBA00023140"/>
    </source>
</evidence>
<feature type="domain" description="AB hydrolase-1" evidence="5">
    <location>
        <begin position="40"/>
        <end position="286"/>
    </location>
</feature>
<dbReference type="InterPro" id="IPR029058">
    <property type="entry name" value="AB_hydrolase_fold"/>
</dbReference>
<dbReference type="GO" id="GO:0047372">
    <property type="term" value="F:monoacylglycerol lipase activity"/>
    <property type="evidence" value="ECO:0007669"/>
    <property type="project" value="TreeGrafter"/>
</dbReference>
<dbReference type="Proteomes" id="UP000249757">
    <property type="component" value="Unassembled WGS sequence"/>
</dbReference>
<dbReference type="GO" id="GO:0016020">
    <property type="term" value="C:membrane"/>
    <property type="evidence" value="ECO:0007669"/>
    <property type="project" value="TreeGrafter"/>
</dbReference>
<comment type="caution">
    <text evidence="6">The sequence shown here is derived from an EMBL/GenBank/DDBJ whole genome shotgun (WGS) entry which is preliminary data.</text>
</comment>
<dbReference type="Gene3D" id="3.40.50.1820">
    <property type="entry name" value="alpha/beta hydrolase"/>
    <property type="match status" value="1"/>
</dbReference>
<accession>A0A922NG95</accession>
<keyword evidence="4" id="KW-0576">Peroxisome</keyword>
<dbReference type="OMA" id="MAYFEHE"/>
<dbReference type="AlphaFoldDB" id="A0A922NG95"/>
<dbReference type="PRINTS" id="PR00111">
    <property type="entry name" value="ABHYDROLASE"/>
</dbReference>
<organism evidence="6 7">
    <name type="scientific">Pyrenophora tritici-repentis</name>
    <dbReference type="NCBI Taxonomy" id="45151"/>
    <lineage>
        <taxon>Eukaryota</taxon>
        <taxon>Fungi</taxon>
        <taxon>Dikarya</taxon>
        <taxon>Ascomycota</taxon>
        <taxon>Pezizomycotina</taxon>
        <taxon>Dothideomycetes</taxon>
        <taxon>Pleosporomycetidae</taxon>
        <taxon>Pleosporales</taxon>
        <taxon>Pleosporineae</taxon>
        <taxon>Pleosporaceae</taxon>
        <taxon>Pyrenophora</taxon>
    </lineage>
</organism>
<dbReference type="SUPFAM" id="SSF53474">
    <property type="entry name" value="alpha/beta-Hydrolases"/>
    <property type="match status" value="1"/>
</dbReference>
<evidence type="ECO:0000256" key="2">
    <source>
        <dbReference type="ARBA" id="ARBA00005668"/>
    </source>
</evidence>
<sequence length="307" mass="33497">MTLTTDSAGRTYLHHANGQLTHYILTPCTSPSSQNHTPSTILIQHGFARHSAFWSHWIPILRPHYSILQRDLRGHGYSSYPSPSPSSPHYQNYTYTTTTIISEIIDLLDALGLQSVHLLGESTGGMLCEILASAYPDRVSSLTICASPTHLPRAAVELFTFGRVSWGAAVRELGSRGWAEELVRVPGTVPVPSYSDENADGEAAMENYLDMINVSDGEGLAQYAEFLEALDARPYLGAITCPMLILAPTGSVAVKVEEMQEVKEKIGERCKVVSVEGGGHEIYVTRAGVCQEAFLQFLEKTDGRGEA</sequence>
<evidence type="ECO:0000313" key="6">
    <source>
        <dbReference type="EMBL" id="KAI1515040.1"/>
    </source>
</evidence>
<name>A0A922NG95_9PLEO</name>
<evidence type="ECO:0000259" key="5">
    <source>
        <dbReference type="Pfam" id="PF00561"/>
    </source>
</evidence>
<protein>
    <submittedName>
        <fullName evidence="6">Alpha/beta hydrolase fold</fullName>
    </submittedName>
</protein>
<keyword evidence="3" id="KW-0843">Virulence</keyword>
<dbReference type="InterPro" id="IPR050266">
    <property type="entry name" value="AB_hydrolase_sf"/>
</dbReference>
<comment type="subcellular location">
    <subcellularLocation>
        <location evidence="1">Peroxisome</location>
    </subcellularLocation>
</comment>
<keyword evidence="7" id="KW-1185">Reference proteome</keyword>
<keyword evidence="6" id="KW-0378">Hydrolase</keyword>
<dbReference type="GO" id="GO:0046464">
    <property type="term" value="P:acylglycerol catabolic process"/>
    <property type="evidence" value="ECO:0007669"/>
    <property type="project" value="TreeGrafter"/>
</dbReference>
<dbReference type="Pfam" id="PF00561">
    <property type="entry name" value="Abhydrolase_1"/>
    <property type="match status" value="1"/>
</dbReference>
<comment type="similarity">
    <text evidence="2">Belongs to the AB hydrolase superfamily. AKT2 hydrolase family.</text>
</comment>
<evidence type="ECO:0000256" key="3">
    <source>
        <dbReference type="ARBA" id="ARBA00023026"/>
    </source>
</evidence>
<dbReference type="OrthoDB" id="8119704at2759"/>
<dbReference type="InterPro" id="IPR000073">
    <property type="entry name" value="AB_hydrolase_1"/>
</dbReference>
<proteinExistence type="inferred from homology"/>
<dbReference type="EMBL" id="NRDI02000007">
    <property type="protein sequence ID" value="KAI1515040.1"/>
    <property type="molecule type" value="Genomic_DNA"/>
</dbReference>
<evidence type="ECO:0000313" key="7">
    <source>
        <dbReference type="Proteomes" id="UP000249757"/>
    </source>
</evidence>
<dbReference type="GO" id="GO:0005777">
    <property type="term" value="C:peroxisome"/>
    <property type="evidence" value="ECO:0007669"/>
    <property type="project" value="UniProtKB-SubCell"/>
</dbReference>
<dbReference type="PANTHER" id="PTHR43798:SF33">
    <property type="entry name" value="HYDROLASE, PUTATIVE (AFU_ORTHOLOGUE AFUA_2G14860)-RELATED"/>
    <property type="match status" value="1"/>
</dbReference>
<reference evidence="7" key="1">
    <citation type="journal article" date="2022" name="Microb. Genom.">
        <title>A global pangenome for the wheat fungal pathogen Pyrenophora tritici-repentis and prediction of effector protein structural homology.</title>
        <authorList>
            <person name="Moolhuijzen P.M."/>
            <person name="See P.T."/>
            <person name="Shi G."/>
            <person name="Powell H.R."/>
            <person name="Cockram J."/>
            <person name="Jorgensen L.N."/>
            <person name="Benslimane H."/>
            <person name="Strelkov S.E."/>
            <person name="Turner J."/>
            <person name="Liu Z."/>
            <person name="Moffat C.S."/>
        </authorList>
    </citation>
    <scope>NUCLEOTIDE SEQUENCE [LARGE SCALE GENOMIC DNA]</scope>
</reference>
<evidence type="ECO:0000256" key="1">
    <source>
        <dbReference type="ARBA" id="ARBA00004275"/>
    </source>
</evidence>